<dbReference type="SUPFAM" id="SSF103473">
    <property type="entry name" value="MFS general substrate transporter"/>
    <property type="match status" value="1"/>
</dbReference>
<dbReference type="InterPro" id="IPR011701">
    <property type="entry name" value="MFS"/>
</dbReference>
<keyword evidence="2" id="KW-0813">Transport</keyword>
<evidence type="ECO:0000256" key="5">
    <source>
        <dbReference type="ARBA" id="ARBA00023136"/>
    </source>
</evidence>
<dbReference type="InterPro" id="IPR051068">
    <property type="entry name" value="MFS_Domain-Containing_Protein"/>
</dbReference>
<feature type="compositionally biased region" description="Polar residues" evidence="6">
    <location>
        <begin position="313"/>
        <end position="326"/>
    </location>
</feature>
<dbReference type="Gene3D" id="1.20.1250.20">
    <property type="entry name" value="MFS general substrate transporter like domains"/>
    <property type="match status" value="1"/>
</dbReference>
<feature type="transmembrane region" description="Helical" evidence="7">
    <location>
        <begin position="203"/>
        <end position="225"/>
    </location>
</feature>
<dbReference type="Pfam" id="PF07690">
    <property type="entry name" value="MFS_1"/>
    <property type="match status" value="1"/>
</dbReference>
<dbReference type="EMBL" id="HBED01029842">
    <property type="protein sequence ID" value="CAD8316163.1"/>
    <property type="molecule type" value="Transcribed_RNA"/>
</dbReference>
<feature type="compositionally biased region" description="Polar residues" evidence="6">
    <location>
        <begin position="349"/>
        <end position="360"/>
    </location>
</feature>
<feature type="compositionally biased region" description="Basic and acidic residues" evidence="6">
    <location>
        <begin position="80"/>
        <end position="89"/>
    </location>
</feature>
<dbReference type="GO" id="GO:0022857">
    <property type="term" value="F:transmembrane transporter activity"/>
    <property type="evidence" value="ECO:0007669"/>
    <property type="project" value="InterPro"/>
</dbReference>
<accession>A0A7R9W6Y3</accession>
<evidence type="ECO:0000256" key="7">
    <source>
        <dbReference type="SAM" id="Phobius"/>
    </source>
</evidence>
<name>A0A7R9W6Y3_9STRA</name>
<dbReference type="InterPro" id="IPR036259">
    <property type="entry name" value="MFS_trans_sf"/>
</dbReference>
<keyword evidence="4 7" id="KW-1133">Transmembrane helix</keyword>
<feature type="transmembrane region" description="Helical" evidence="7">
    <location>
        <begin position="144"/>
        <end position="165"/>
    </location>
</feature>
<comment type="subcellular location">
    <subcellularLocation>
        <location evidence="1">Endomembrane system</location>
        <topology evidence="1">Multi-pass membrane protein</topology>
    </subcellularLocation>
</comment>
<evidence type="ECO:0000256" key="6">
    <source>
        <dbReference type="SAM" id="MobiDB-lite"/>
    </source>
</evidence>
<dbReference type="GO" id="GO:0012505">
    <property type="term" value="C:endomembrane system"/>
    <property type="evidence" value="ECO:0007669"/>
    <property type="project" value="UniProtKB-SubCell"/>
</dbReference>
<feature type="region of interest" description="Disordered" evidence="6">
    <location>
        <begin position="71"/>
        <end position="101"/>
    </location>
</feature>
<keyword evidence="3 7" id="KW-0812">Transmembrane</keyword>
<feature type="region of interest" description="Disordered" evidence="6">
    <location>
        <begin position="349"/>
        <end position="371"/>
    </location>
</feature>
<dbReference type="AlphaFoldDB" id="A0A7R9W6Y3"/>
<evidence type="ECO:0000313" key="8">
    <source>
        <dbReference type="EMBL" id="CAD8316163.1"/>
    </source>
</evidence>
<dbReference type="PANTHER" id="PTHR23510">
    <property type="entry name" value="INNER MEMBRANE TRANSPORT PROTEIN YAJR"/>
    <property type="match status" value="1"/>
</dbReference>
<evidence type="ECO:0000256" key="1">
    <source>
        <dbReference type="ARBA" id="ARBA00004127"/>
    </source>
</evidence>
<evidence type="ECO:0008006" key="9">
    <source>
        <dbReference type="Google" id="ProtNLM"/>
    </source>
</evidence>
<feature type="transmembrane region" description="Helical" evidence="7">
    <location>
        <begin position="104"/>
        <end position="124"/>
    </location>
</feature>
<keyword evidence="5 7" id="KW-0472">Membrane</keyword>
<gene>
    <name evidence="8" type="ORF">TDUB1175_LOCUS14956</name>
</gene>
<dbReference type="PANTHER" id="PTHR23510:SF3">
    <property type="entry name" value="MAJOR FACILITATOR SUPERFAMILY DOMAIN-CONTAINING PROTEIN 8"/>
    <property type="match status" value="1"/>
</dbReference>
<feature type="region of interest" description="Disordered" evidence="6">
    <location>
        <begin position="300"/>
        <end position="330"/>
    </location>
</feature>
<protein>
    <recommendedName>
        <fullName evidence="9">Major facilitator superfamily (MFS) profile domain-containing protein</fullName>
    </recommendedName>
</protein>
<feature type="transmembrane region" description="Helical" evidence="7">
    <location>
        <begin position="273"/>
        <end position="296"/>
    </location>
</feature>
<reference evidence="8" key="1">
    <citation type="submission" date="2021-01" db="EMBL/GenBank/DDBJ databases">
        <authorList>
            <person name="Corre E."/>
            <person name="Pelletier E."/>
            <person name="Niang G."/>
            <person name="Scheremetjew M."/>
            <person name="Finn R."/>
            <person name="Kale V."/>
            <person name="Holt S."/>
            <person name="Cochrane G."/>
            <person name="Meng A."/>
            <person name="Brown T."/>
            <person name="Cohen L."/>
        </authorList>
    </citation>
    <scope>NUCLEOTIDE SEQUENCE</scope>
    <source>
        <strain evidence="8">CCMP147</strain>
    </source>
</reference>
<sequence>MGPALTTVISMLDFEVMGLKVNEYTGPGWLLVIMFFLNFLMIRILYEDSSLHDDAGDESLSKLLENEEKGRDTSYGAINKNDEVHDMETGTKPGPDQEPGKPSLTLVLSLIFTQFTVMCAWSVLETITSPLAADSFGWSVQECNLLFTAGGAASLVAYVSFVIASKWVEDRWLIVYALIACFAGLTLMIHWDMPLSLPYKPCFLVGYLVMNAGFMTGRPVTFALYSKLIPSQYQGEYLGFMVAGGSAARTLGPFVAVYLYYHIEGPWKNTLALFGSDAAMMIICLTLVISLWPSLLPAKSKVPKGKPIREKSSVSTDSSGSANGNVSMHVGAKSTVQKGNQTRGKISVSTHSAGSANGNISMHVDATKLPQ</sequence>
<evidence type="ECO:0000256" key="3">
    <source>
        <dbReference type="ARBA" id="ARBA00022692"/>
    </source>
</evidence>
<proteinExistence type="predicted"/>
<evidence type="ECO:0000256" key="4">
    <source>
        <dbReference type="ARBA" id="ARBA00022989"/>
    </source>
</evidence>
<feature type="transmembrane region" description="Helical" evidence="7">
    <location>
        <begin position="28"/>
        <end position="46"/>
    </location>
</feature>
<feature type="transmembrane region" description="Helical" evidence="7">
    <location>
        <begin position="172"/>
        <end position="191"/>
    </location>
</feature>
<organism evidence="8">
    <name type="scientific">Pseudictyota dubia</name>
    <dbReference type="NCBI Taxonomy" id="2749911"/>
    <lineage>
        <taxon>Eukaryota</taxon>
        <taxon>Sar</taxon>
        <taxon>Stramenopiles</taxon>
        <taxon>Ochrophyta</taxon>
        <taxon>Bacillariophyta</taxon>
        <taxon>Mediophyceae</taxon>
        <taxon>Biddulphiophycidae</taxon>
        <taxon>Eupodiscales</taxon>
        <taxon>Odontellaceae</taxon>
        <taxon>Pseudictyota</taxon>
    </lineage>
</organism>
<evidence type="ECO:0000256" key="2">
    <source>
        <dbReference type="ARBA" id="ARBA00022448"/>
    </source>
</evidence>
<feature type="transmembrane region" description="Helical" evidence="7">
    <location>
        <begin position="237"/>
        <end position="261"/>
    </location>
</feature>